<sequence length="200" mass="21067">MLLKQLLVPPFGTNCYIFGDEAAKLGAIVDPGGDAPGILSAVQDLGLEVRWIFLTHGHFDHTGAVEALRRELPGVTVFLHPDDRAKLGDELMPALSGTTDYDDGDMVGVGGLNVAVLHTPGHTPGGVTLKVGDTLFTGDTLFKGSMGRTDLPGGSYEAIMASLRRLGGLEGDFKVCPGHEGLSTLADERAGNYYMREAGT</sequence>
<dbReference type="PANTHER" id="PTHR46233">
    <property type="entry name" value="HYDROXYACYLGLUTATHIONE HYDROLASE GLOC"/>
    <property type="match status" value="1"/>
</dbReference>
<dbReference type="SMART" id="SM00849">
    <property type="entry name" value="Lactamase_B"/>
    <property type="match status" value="1"/>
</dbReference>
<dbReference type="EMBL" id="JACOPQ010000004">
    <property type="protein sequence ID" value="MBC5736819.1"/>
    <property type="molecule type" value="Genomic_DNA"/>
</dbReference>
<evidence type="ECO:0000256" key="1">
    <source>
        <dbReference type="ARBA" id="ARBA00001947"/>
    </source>
</evidence>
<evidence type="ECO:0000256" key="4">
    <source>
        <dbReference type="ARBA" id="ARBA00022833"/>
    </source>
</evidence>
<evidence type="ECO:0000313" key="7">
    <source>
        <dbReference type="Proteomes" id="UP000607645"/>
    </source>
</evidence>
<dbReference type="Pfam" id="PF00753">
    <property type="entry name" value="Lactamase_B"/>
    <property type="match status" value="1"/>
</dbReference>
<dbReference type="InterPro" id="IPR051453">
    <property type="entry name" value="MBL_Glyoxalase_II"/>
</dbReference>
<keyword evidence="7" id="KW-1185">Reference proteome</keyword>
<proteinExistence type="predicted"/>
<dbReference type="AlphaFoldDB" id="A0A8J6MCX6"/>
<feature type="domain" description="Metallo-beta-lactamase" evidence="5">
    <location>
        <begin position="12"/>
        <end position="179"/>
    </location>
</feature>
<dbReference type="CDD" id="cd06262">
    <property type="entry name" value="metallo-hydrolase-like_MBL-fold"/>
    <property type="match status" value="1"/>
</dbReference>
<evidence type="ECO:0000256" key="2">
    <source>
        <dbReference type="ARBA" id="ARBA00022723"/>
    </source>
</evidence>
<keyword evidence="4" id="KW-0862">Zinc</keyword>
<dbReference type="Gene3D" id="3.60.15.10">
    <property type="entry name" value="Ribonuclease Z/Hydroxyacylglutathione hydrolase-like"/>
    <property type="match status" value="1"/>
</dbReference>
<evidence type="ECO:0000256" key="3">
    <source>
        <dbReference type="ARBA" id="ARBA00022801"/>
    </source>
</evidence>
<dbReference type="Proteomes" id="UP000607645">
    <property type="component" value="Unassembled WGS sequence"/>
</dbReference>
<gene>
    <name evidence="6" type="ORF">H8S62_07310</name>
</gene>
<accession>A0A8J6MCX6</accession>
<dbReference type="PANTHER" id="PTHR46233:SF3">
    <property type="entry name" value="HYDROXYACYLGLUTATHIONE HYDROLASE GLOC"/>
    <property type="match status" value="1"/>
</dbReference>
<evidence type="ECO:0000313" key="6">
    <source>
        <dbReference type="EMBL" id="MBC5736819.1"/>
    </source>
</evidence>
<organism evidence="6 7">
    <name type="scientific">Lawsonibacter faecis</name>
    <dbReference type="NCBI Taxonomy" id="2763052"/>
    <lineage>
        <taxon>Bacteria</taxon>
        <taxon>Bacillati</taxon>
        <taxon>Bacillota</taxon>
        <taxon>Clostridia</taxon>
        <taxon>Eubacteriales</taxon>
        <taxon>Oscillospiraceae</taxon>
        <taxon>Lawsonibacter</taxon>
    </lineage>
</organism>
<protein>
    <submittedName>
        <fullName evidence="6">MBL fold metallo-hydrolase</fullName>
    </submittedName>
</protein>
<comment type="cofactor">
    <cofactor evidence="1">
        <name>Zn(2+)</name>
        <dbReference type="ChEBI" id="CHEBI:29105"/>
    </cofactor>
</comment>
<dbReference type="InterPro" id="IPR036866">
    <property type="entry name" value="RibonucZ/Hydroxyglut_hydro"/>
</dbReference>
<dbReference type="GO" id="GO:0016787">
    <property type="term" value="F:hydrolase activity"/>
    <property type="evidence" value="ECO:0007669"/>
    <property type="project" value="UniProtKB-KW"/>
</dbReference>
<name>A0A8J6MCX6_9FIRM</name>
<comment type="caution">
    <text evidence="6">The sequence shown here is derived from an EMBL/GenBank/DDBJ whole genome shotgun (WGS) entry which is preliminary data.</text>
</comment>
<keyword evidence="3" id="KW-0378">Hydrolase</keyword>
<evidence type="ECO:0000259" key="5">
    <source>
        <dbReference type="SMART" id="SM00849"/>
    </source>
</evidence>
<dbReference type="GO" id="GO:0046872">
    <property type="term" value="F:metal ion binding"/>
    <property type="evidence" value="ECO:0007669"/>
    <property type="project" value="UniProtKB-KW"/>
</dbReference>
<dbReference type="RefSeq" id="WP_155151854.1">
    <property type="nucleotide sequence ID" value="NZ_JACOPQ010000004.1"/>
</dbReference>
<dbReference type="InterPro" id="IPR001279">
    <property type="entry name" value="Metallo-B-lactamas"/>
</dbReference>
<reference evidence="6" key="1">
    <citation type="submission" date="2020-08" db="EMBL/GenBank/DDBJ databases">
        <title>Genome public.</title>
        <authorList>
            <person name="Liu C."/>
            <person name="Sun Q."/>
        </authorList>
    </citation>
    <scope>NUCLEOTIDE SEQUENCE</scope>
    <source>
        <strain evidence="6">NSJ-52</strain>
    </source>
</reference>
<keyword evidence="2" id="KW-0479">Metal-binding</keyword>
<dbReference type="SUPFAM" id="SSF56281">
    <property type="entry name" value="Metallo-hydrolase/oxidoreductase"/>
    <property type="match status" value="1"/>
</dbReference>